<evidence type="ECO:0000313" key="1">
    <source>
        <dbReference type="EMBL" id="TDF73053.1"/>
    </source>
</evidence>
<proteinExistence type="predicted"/>
<organism evidence="1 2">
    <name type="scientific">Candidatus Syntrophosphaera thermopropionivorans</name>
    <dbReference type="NCBI Taxonomy" id="2593015"/>
    <lineage>
        <taxon>Bacteria</taxon>
        <taxon>Pseudomonadati</taxon>
        <taxon>Candidatus Cloacimonadota</taxon>
        <taxon>Candidatus Cloacimonadia</taxon>
        <taxon>Candidatus Cloacimonadales</taxon>
        <taxon>Candidatus Cloacimonadaceae</taxon>
        <taxon>Candidatus Syntrophosphaera</taxon>
    </lineage>
</organism>
<dbReference type="Proteomes" id="UP000294588">
    <property type="component" value="Unassembled WGS sequence"/>
</dbReference>
<keyword evidence="2" id="KW-1185">Reference proteome</keyword>
<accession>A0AC61QJ60</accession>
<sequence length="485" mass="55286">MKRLMIVLAYLSVCILLAQSWSQPINVSNQQNIKSKLDFCIDSRGIIHCIWMSGNPIGYQIYYSRSIDGGLTWTTPLQISDIDAYTRYYPKIVADSSGRLFVTYTCTYEGTETIRLKRYNGRVWTPEQTISASQVNSINLALAIDNCDRVYSFWQVYENPIGYKFNYVVIGEDNISQIFSPYSSTLGNNLIYSVVADSIGNLHCSGARRETPNSVVNACYYRYNISDREWLAPVSMLNQYDAYQNGSDISLNRQGLPLMTWREVLNPNYPLNDRSQFSQFNGQVWSNPITISEDPWYQTMVVDANNIVHLVQVEKFYIGPRQIKNLVYYTSDGWEGEIITNSTNIATFPELRLYNNTLYLVYLDSISASVADIYFMKRVLPDTSINDELNIDPTIISSLSANPNPFRESVEINYKLNSGGPVNLGIFNIRGQLVKTLSKEYKNPGTYTVLWDGSNEHGNSVSNGIYYCRIQVDNKIKTIKLLLVK</sequence>
<gene>
    <name evidence="1" type="ORF">E0946_04035</name>
</gene>
<evidence type="ECO:0000313" key="2">
    <source>
        <dbReference type="Proteomes" id="UP000294588"/>
    </source>
</evidence>
<reference evidence="1" key="1">
    <citation type="submission" date="2019-03" db="EMBL/GenBank/DDBJ databases">
        <title>Candidatus Syntrophosphaera thermopropionivorans: a novel player in syntrophic propionate oxidation during anaerobic digestion.</title>
        <authorList>
            <person name="Dyksma S."/>
        </authorList>
    </citation>
    <scope>NUCLEOTIDE SEQUENCE</scope>
    <source>
        <strain evidence="1">W5</strain>
    </source>
</reference>
<comment type="caution">
    <text evidence="1">The sequence shown here is derived from an EMBL/GenBank/DDBJ whole genome shotgun (WGS) entry which is preliminary data.</text>
</comment>
<protein>
    <submittedName>
        <fullName evidence="1">T9SS type A sorting domain-containing protein</fullName>
    </submittedName>
</protein>
<name>A0AC61QJ60_9BACT</name>
<dbReference type="EMBL" id="SMOG01000009">
    <property type="protein sequence ID" value="TDF73053.1"/>
    <property type="molecule type" value="Genomic_DNA"/>
</dbReference>